<evidence type="ECO:0000313" key="3">
    <source>
        <dbReference type="EMBL" id="CAG5106229.1"/>
    </source>
</evidence>
<dbReference type="Pfam" id="PF00059">
    <property type="entry name" value="Lectin_C"/>
    <property type="match status" value="1"/>
</dbReference>
<dbReference type="InterPro" id="IPR016187">
    <property type="entry name" value="CTDL_fold"/>
</dbReference>
<dbReference type="EMBL" id="OU015566">
    <property type="protein sequence ID" value="CAG5106229.1"/>
    <property type="molecule type" value="Genomic_DNA"/>
</dbReference>
<dbReference type="CDD" id="cd00037">
    <property type="entry name" value="CLECT"/>
    <property type="match status" value="1"/>
</dbReference>
<feature type="compositionally biased region" description="Low complexity" evidence="1">
    <location>
        <begin position="176"/>
        <end position="216"/>
    </location>
</feature>
<proteinExistence type="predicted"/>
<dbReference type="PROSITE" id="PS50041">
    <property type="entry name" value="C_TYPE_LECTIN_2"/>
    <property type="match status" value="1"/>
</dbReference>
<evidence type="ECO:0000313" key="4">
    <source>
        <dbReference type="Proteomes" id="UP001158576"/>
    </source>
</evidence>
<dbReference type="Proteomes" id="UP001158576">
    <property type="component" value="Chromosome 1"/>
</dbReference>
<dbReference type="InterPro" id="IPR016186">
    <property type="entry name" value="C-type_lectin-like/link_sf"/>
</dbReference>
<dbReference type="Gene3D" id="3.10.100.10">
    <property type="entry name" value="Mannose-Binding Protein A, subunit A"/>
    <property type="match status" value="1"/>
</dbReference>
<keyword evidence="4" id="KW-1185">Reference proteome</keyword>
<organism evidence="3 4">
    <name type="scientific">Oikopleura dioica</name>
    <name type="common">Tunicate</name>
    <dbReference type="NCBI Taxonomy" id="34765"/>
    <lineage>
        <taxon>Eukaryota</taxon>
        <taxon>Metazoa</taxon>
        <taxon>Chordata</taxon>
        <taxon>Tunicata</taxon>
        <taxon>Appendicularia</taxon>
        <taxon>Copelata</taxon>
        <taxon>Oikopleuridae</taxon>
        <taxon>Oikopleura</taxon>
    </lineage>
</organism>
<name>A0ABN7SW96_OIKDI</name>
<evidence type="ECO:0000256" key="1">
    <source>
        <dbReference type="SAM" id="MobiDB-lite"/>
    </source>
</evidence>
<dbReference type="SUPFAM" id="SSF56436">
    <property type="entry name" value="C-type lectin-like"/>
    <property type="match status" value="1"/>
</dbReference>
<sequence length="235" mass="26498">MASYYALIPDADNYLNFQKASEYCKLRNKTLSTISSFEEQEKISKLAFNLSQINREGARLWLGLVRKENKEKFEWKYHVIDENDQKVDVTCDVTKPTFWERAPDPNTMDTDCAILDVDYDWTGDFDNHDLKNWEPVNCFNSLNGDSGHAHGFLCTDNVPDKTRFPESCRHGHDFPTTKTTTTTTPTTTTTTTTTITTTTTTTTTTPTSTTTTTSSSPSSIICSIICILIGFAFTF</sequence>
<reference evidence="3 4" key="1">
    <citation type="submission" date="2021-04" db="EMBL/GenBank/DDBJ databases">
        <authorList>
            <person name="Bliznina A."/>
        </authorList>
    </citation>
    <scope>NUCLEOTIDE SEQUENCE [LARGE SCALE GENOMIC DNA]</scope>
</reference>
<dbReference type="InterPro" id="IPR001304">
    <property type="entry name" value="C-type_lectin-like"/>
</dbReference>
<gene>
    <name evidence="3" type="ORF">OKIOD_LOCUS11514</name>
</gene>
<feature type="region of interest" description="Disordered" evidence="1">
    <location>
        <begin position="175"/>
        <end position="216"/>
    </location>
</feature>
<accession>A0ABN7SW96</accession>
<evidence type="ECO:0000259" key="2">
    <source>
        <dbReference type="PROSITE" id="PS50041"/>
    </source>
</evidence>
<feature type="domain" description="C-type lectin" evidence="2">
    <location>
        <begin position="5"/>
        <end position="138"/>
    </location>
</feature>
<protein>
    <submittedName>
        <fullName evidence="3">Oidioi.mRNA.OKI2018_I69.chr1.g2749.t2.cds</fullName>
    </submittedName>
</protein>